<organism evidence="1 2">
    <name type="scientific">Erwinia phage vB_EamM_Kwan</name>
    <dbReference type="NCBI Taxonomy" id="1883374"/>
    <lineage>
        <taxon>Viruses</taxon>
        <taxon>Duplodnaviria</taxon>
        <taxon>Heunggongvirae</taxon>
        <taxon>Uroviricota</taxon>
        <taxon>Caudoviricetes</taxon>
        <taxon>Chimalliviridae</taxon>
        <taxon>Wellingtonvirus</taxon>
        <taxon>Wellingtonvirus wellington</taxon>
    </lineage>
</organism>
<dbReference type="EMBL" id="KX397369">
    <property type="protein sequence ID" value="ANZ49544.1"/>
    <property type="molecule type" value="Genomic_DNA"/>
</dbReference>
<dbReference type="KEGG" id="vg:29062036"/>
<gene>
    <name evidence="1" type="ORF">KWAN_192</name>
</gene>
<evidence type="ECO:0000313" key="1">
    <source>
        <dbReference type="EMBL" id="ANZ49544.1"/>
    </source>
</evidence>
<protein>
    <submittedName>
        <fullName evidence="1">Uncharacterized protein</fullName>
    </submittedName>
</protein>
<sequence>MDAKALHKARVDKLCKQLPHRTRRGIEIALKNPTRYWQLMRQIRACEMPMVK</sequence>
<dbReference type="RefSeq" id="YP_009278797.1">
    <property type="nucleotide sequence ID" value="NC_031010.1"/>
</dbReference>
<evidence type="ECO:0000313" key="2">
    <source>
        <dbReference type="Proteomes" id="UP000202923"/>
    </source>
</evidence>
<accession>A0A1B2IE94</accession>
<reference evidence="1 2" key="1">
    <citation type="submission" date="2016-06" db="EMBL/GenBank/DDBJ databases">
        <authorList>
            <person name="Kjaerup R.B."/>
            <person name="Dalgaard T.S."/>
            <person name="Juul-Madsen H.R."/>
        </authorList>
    </citation>
    <scope>NUCLEOTIDE SEQUENCE [LARGE SCALE GENOMIC DNA]</scope>
</reference>
<name>A0A1B2IE94_9CAUD</name>
<dbReference type="GeneID" id="29062036"/>
<dbReference type="Proteomes" id="UP000202923">
    <property type="component" value="Genome"/>
</dbReference>
<proteinExistence type="predicted"/>